<dbReference type="PANTHER" id="PTHR43236">
    <property type="entry name" value="ANTITOXIN HIGA1"/>
    <property type="match status" value="1"/>
</dbReference>
<dbReference type="InterPro" id="IPR010359">
    <property type="entry name" value="IrrE_HExxH"/>
</dbReference>
<dbReference type="SUPFAM" id="SSF47413">
    <property type="entry name" value="lambda repressor-like DNA-binding domains"/>
    <property type="match status" value="1"/>
</dbReference>
<dbReference type="InterPro" id="IPR010982">
    <property type="entry name" value="Lambda_DNA-bd_dom_sf"/>
</dbReference>
<dbReference type="Gene3D" id="1.10.260.40">
    <property type="entry name" value="lambda repressor-like DNA-binding domains"/>
    <property type="match status" value="1"/>
</dbReference>
<sequence length="381" mass="43316">MATANINTAMLIWARERSGCSVSEFAHKLTIDEERLLKWESGKQALTFNQAMQFADKAHVPFGYLFLLKPPVETLPIPDLRTLEGKPVSQPSAELLDLVKLMLQRQEWYREYLKQQLAEPNSFVGRFSARTDVNILVEDIRGALGIGLYPERGNSDDYYRDLINRIESLGILVMRQANLGHFTRPLLVEEFRGFAITDEYAPVIFINHADAPGACLFTLIHELCHIWIGQSGISDGDSRTSRREEVLCNAVAAELLVPAEEFSHLWQRDLELWQENLPHLERHFRVSHWVLARRALTLGFIQYDDYDHFIAELKAAWLEREKSGKGGPTYYKTKKAQISRPFSRAVVAQALSGQLLLRDASALLDGMKPAKIPVFAKELGI</sequence>
<name>A0A421DLD9_9GAMM</name>
<gene>
    <name evidence="3" type="ORF">BIY29_14595</name>
</gene>
<dbReference type="Pfam" id="PF06114">
    <property type="entry name" value="Peptidase_M78"/>
    <property type="match status" value="1"/>
</dbReference>
<feature type="domain" description="HTH cro/C1-type" evidence="2">
    <location>
        <begin position="14"/>
        <end position="65"/>
    </location>
</feature>
<dbReference type="OrthoDB" id="9796786at2"/>
<evidence type="ECO:0000259" key="2">
    <source>
        <dbReference type="PROSITE" id="PS50943"/>
    </source>
</evidence>
<dbReference type="EMBL" id="MJLZ01000037">
    <property type="protein sequence ID" value="RLM20831.1"/>
    <property type="molecule type" value="Genomic_DNA"/>
</dbReference>
<dbReference type="RefSeq" id="WP_121575908.1">
    <property type="nucleotide sequence ID" value="NZ_MJLZ01000037.1"/>
</dbReference>
<dbReference type="Gene3D" id="1.10.10.2910">
    <property type="match status" value="1"/>
</dbReference>
<dbReference type="CDD" id="cd00093">
    <property type="entry name" value="HTH_XRE"/>
    <property type="match status" value="1"/>
</dbReference>
<dbReference type="InterPro" id="IPR052345">
    <property type="entry name" value="Rad_response_metalloprotease"/>
</dbReference>
<evidence type="ECO:0000256" key="1">
    <source>
        <dbReference type="ARBA" id="ARBA00007227"/>
    </source>
</evidence>
<comment type="similarity">
    <text evidence="1">Belongs to the short-chain fatty acyl-CoA assimilation regulator (ScfR) family.</text>
</comment>
<protein>
    <submittedName>
        <fullName evidence="3">Peptidase</fullName>
    </submittedName>
</protein>
<reference evidence="3 4" key="1">
    <citation type="submission" date="2016-09" db="EMBL/GenBank/DDBJ databases">
        <authorList>
            <person name="Doonan J."/>
            <person name="Pachebat J.A."/>
            <person name="Golyshin P.N."/>
            <person name="Denman S."/>
            <person name="Mcdonald J.E."/>
        </authorList>
    </citation>
    <scope>NUCLEOTIDE SEQUENCE [LARGE SCALE GENOMIC DNA]</scope>
    <source>
        <strain evidence="3 4">NCPPB 3934</strain>
    </source>
</reference>
<dbReference type="SMART" id="SM00530">
    <property type="entry name" value="HTH_XRE"/>
    <property type="match status" value="1"/>
</dbReference>
<dbReference type="InterPro" id="IPR001387">
    <property type="entry name" value="Cro/C1-type_HTH"/>
</dbReference>
<keyword evidence="4" id="KW-1185">Reference proteome</keyword>
<evidence type="ECO:0000313" key="4">
    <source>
        <dbReference type="Proteomes" id="UP000285648"/>
    </source>
</evidence>
<comment type="caution">
    <text evidence="3">The sequence shown here is derived from an EMBL/GenBank/DDBJ whole genome shotgun (WGS) entry which is preliminary data.</text>
</comment>
<dbReference type="Proteomes" id="UP000285648">
    <property type="component" value="Unassembled WGS sequence"/>
</dbReference>
<evidence type="ECO:0000313" key="3">
    <source>
        <dbReference type="EMBL" id="RLM20831.1"/>
    </source>
</evidence>
<dbReference type="GO" id="GO:0003677">
    <property type="term" value="F:DNA binding"/>
    <property type="evidence" value="ECO:0007669"/>
    <property type="project" value="InterPro"/>
</dbReference>
<proteinExistence type="inferred from homology"/>
<dbReference type="PANTHER" id="PTHR43236:SF2">
    <property type="entry name" value="BLL0069 PROTEIN"/>
    <property type="match status" value="1"/>
</dbReference>
<dbReference type="PROSITE" id="PS50943">
    <property type="entry name" value="HTH_CROC1"/>
    <property type="match status" value="1"/>
</dbReference>
<organism evidence="3 4">
    <name type="scientific">Brenneria alni</name>
    <dbReference type="NCBI Taxonomy" id="71656"/>
    <lineage>
        <taxon>Bacteria</taxon>
        <taxon>Pseudomonadati</taxon>
        <taxon>Pseudomonadota</taxon>
        <taxon>Gammaproteobacteria</taxon>
        <taxon>Enterobacterales</taxon>
        <taxon>Pectobacteriaceae</taxon>
        <taxon>Brenneria</taxon>
    </lineage>
</organism>
<dbReference type="AlphaFoldDB" id="A0A421DLD9"/>
<accession>A0A421DLD9</accession>